<evidence type="ECO:0000313" key="2">
    <source>
        <dbReference type="Proteomes" id="UP001529510"/>
    </source>
</evidence>
<accession>A0ABD0MRW0</accession>
<dbReference type="Proteomes" id="UP001529510">
    <property type="component" value="Unassembled WGS sequence"/>
</dbReference>
<feature type="non-terminal residue" evidence="1">
    <location>
        <position position="1"/>
    </location>
</feature>
<evidence type="ECO:0000313" key="1">
    <source>
        <dbReference type="EMBL" id="KAL0151512.1"/>
    </source>
</evidence>
<protein>
    <submittedName>
        <fullName evidence="1">Uncharacterized protein</fullName>
    </submittedName>
</protein>
<sequence>PVHTTRDTQRQSDAIPFISMESWRFPATRATAAVSDRMWASESLNFMQMKSDFRERQPIGKKTIVLISDGGEINSCR</sequence>
<reference evidence="1 2" key="1">
    <citation type="submission" date="2024-05" db="EMBL/GenBank/DDBJ databases">
        <title>Genome sequencing and assembly of Indian major carp, Cirrhinus mrigala (Hamilton, 1822).</title>
        <authorList>
            <person name="Mohindra V."/>
            <person name="Chowdhury L.M."/>
            <person name="Lal K."/>
            <person name="Jena J.K."/>
        </authorList>
    </citation>
    <scope>NUCLEOTIDE SEQUENCE [LARGE SCALE GENOMIC DNA]</scope>
    <source>
        <strain evidence="1">CM1030</strain>
        <tissue evidence="1">Blood</tissue>
    </source>
</reference>
<keyword evidence="2" id="KW-1185">Reference proteome</keyword>
<gene>
    <name evidence="1" type="ORF">M9458_053164</name>
</gene>
<name>A0ABD0MRW0_CIRMR</name>
<proteinExistence type="predicted"/>
<dbReference type="EMBL" id="JAMKFB020000241">
    <property type="protein sequence ID" value="KAL0151512.1"/>
    <property type="molecule type" value="Genomic_DNA"/>
</dbReference>
<dbReference type="AlphaFoldDB" id="A0ABD0MRW0"/>
<organism evidence="1 2">
    <name type="scientific">Cirrhinus mrigala</name>
    <name type="common">Mrigala</name>
    <dbReference type="NCBI Taxonomy" id="683832"/>
    <lineage>
        <taxon>Eukaryota</taxon>
        <taxon>Metazoa</taxon>
        <taxon>Chordata</taxon>
        <taxon>Craniata</taxon>
        <taxon>Vertebrata</taxon>
        <taxon>Euteleostomi</taxon>
        <taxon>Actinopterygii</taxon>
        <taxon>Neopterygii</taxon>
        <taxon>Teleostei</taxon>
        <taxon>Ostariophysi</taxon>
        <taxon>Cypriniformes</taxon>
        <taxon>Cyprinidae</taxon>
        <taxon>Labeoninae</taxon>
        <taxon>Labeonini</taxon>
        <taxon>Cirrhinus</taxon>
    </lineage>
</organism>
<comment type="caution">
    <text evidence="1">The sequence shown here is derived from an EMBL/GenBank/DDBJ whole genome shotgun (WGS) entry which is preliminary data.</text>
</comment>